<organism evidence="4 5">
    <name type="scientific">Amborella trichopoda</name>
    <dbReference type="NCBI Taxonomy" id="13333"/>
    <lineage>
        <taxon>Eukaryota</taxon>
        <taxon>Viridiplantae</taxon>
        <taxon>Streptophyta</taxon>
        <taxon>Embryophyta</taxon>
        <taxon>Tracheophyta</taxon>
        <taxon>Spermatophyta</taxon>
        <taxon>Magnoliopsida</taxon>
        <taxon>Amborellales</taxon>
        <taxon>Amborellaceae</taxon>
        <taxon>Amborella</taxon>
    </lineage>
</organism>
<dbReference type="GO" id="GO:0004497">
    <property type="term" value="F:monooxygenase activity"/>
    <property type="evidence" value="ECO:0007669"/>
    <property type="project" value="InterPro"/>
</dbReference>
<dbReference type="Gene3D" id="1.10.630.10">
    <property type="entry name" value="Cytochrome P450"/>
    <property type="match status" value="1"/>
</dbReference>
<evidence type="ECO:0008006" key="6">
    <source>
        <dbReference type="Google" id="ProtNLM"/>
    </source>
</evidence>
<dbReference type="PANTHER" id="PTHR24286:SF37">
    <property type="entry name" value="CYTOCHROME P450 724B1"/>
    <property type="match status" value="1"/>
</dbReference>
<dbReference type="OMA" id="IHILESW"/>
<dbReference type="HOGENOM" id="CLU_1134869_0_0_1"/>
<accession>U5D2I5</accession>
<keyword evidence="3" id="KW-1133">Transmembrane helix</keyword>
<dbReference type="AlphaFoldDB" id="U5D2I5"/>
<evidence type="ECO:0000313" key="5">
    <source>
        <dbReference type="Proteomes" id="UP000017836"/>
    </source>
</evidence>
<proteinExistence type="predicted"/>
<dbReference type="Proteomes" id="UP000017836">
    <property type="component" value="Unassembled WGS sequence"/>
</dbReference>
<dbReference type="eggNOG" id="KOG0157">
    <property type="taxonomic scope" value="Eukaryota"/>
</dbReference>
<name>U5D2I5_AMBTC</name>
<keyword evidence="3" id="KW-0812">Transmembrane</keyword>
<evidence type="ECO:0000256" key="2">
    <source>
        <dbReference type="ARBA" id="ARBA00023004"/>
    </source>
</evidence>
<keyword evidence="1" id="KW-0479">Metal-binding</keyword>
<keyword evidence="5" id="KW-1185">Reference proteome</keyword>
<gene>
    <name evidence="4" type="ORF">AMTR_s00064p00203880</name>
</gene>
<evidence type="ECO:0000256" key="3">
    <source>
        <dbReference type="SAM" id="Phobius"/>
    </source>
</evidence>
<dbReference type="EMBL" id="KI392064">
    <property type="protein sequence ID" value="ERN19846.1"/>
    <property type="molecule type" value="Genomic_DNA"/>
</dbReference>
<evidence type="ECO:0000256" key="1">
    <source>
        <dbReference type="ARBA" id="ARBA00022723"/>
    </source>
</evidence>
<feature type="transmembrane region" description="Helical" evidence="3">
    <location>
        <begin position="6"/>
        <end position="28"/>
    </location>
</feature>
<dbReference type="InterPro" id="IPR036396">
    <property type="entry name" value="Cyt_P450_sf"/>
</dbReference>
<evidence type="ECO:0000313" key="4">
    <source>
        <dbReference type="EMBL" id="ERN19846.1"/>
    </source>
</evidence>
<keyword evidence="3" id="KW-0472">Membrane</keyword>
<keyword evidence="2" id="KW-0408">Iron</keyword>
<protein>
    <recommendedName>
        <fullName evidence="6">Cytochrome P450</fullName>
    </recommendedName>
</protein>
<dbReference type="GO" id="GO:0016705">
    <property type="term" value="F:oxidoreductase activity, acting on paired donors, with incorporation or reduction of molecular oxygen"/>
    <property type="evidence" value="ECO:0007669"/>
    <property type="project" value="InterPro"/>
</dbReference>
<sequence>MEGEWHHFHYTVAVAIFMGASFAIALIFRRQKMSKLPPGNLGWCPFLGRTLGFVNPHPSTSNGHFLDQNIIKYGKIFRSHLFGHRTIVSCDQEFNNFVLQNEDRFFVSSYPANIPGILGRLTLLVATGTVHKRLRAVALSLFAAIRNEQQTFLDDLQNCALLLVKSWKNTETIIFCNEARKYTFTVIVKEILSLKADDPETSMILENFLTFMKGLCSIPIKLPGTAYEMAIQVPFNPKPDLELSR</sequence>
<reference evidence="5" key="1">
    <citation type="journal article" date="2013" name="Science">
        <title>The Amborella genome and the evolution of flowering plants.</title>
        <authorList>
            <consortium name="Amborella Genome Project"/>
        </authorList>
    </citation>
    <scope>NUCLEOTIDE SEQUENCE [LARGE SCALE GENOMIC DNA]</scope>
</reference>
<dbReference type="Gramene" id="ERN19846">
    <property type="protein sequence ID" value="ERN19846"/>
    <property type="gene ID" value="AMTR_s00064p00203880"/>
</dbReference>
<dbReference type="GO" id="GO:0005506">
    <property type="term" value="F:iron ion binding"/>
    <property type="evidence" value="ECO:0007669"/>
    <property type="project" value="InterPro"/>
</dbReference>
<dbReference type="GO" id="GO:0020037">
    <property type="term" value="F:heme binding"/>
    <property type="evidence" value="ECO:0007669"/>
    <property type="project" value="InterPro"/>
</dbReference>
<dbReference type="PANTHER" id="PTHR24286">
    <property type="entry name" value="CYTOCHROME P450 26"/>
    <property type="match status" value="1"/>
</dbReference>
<dbReference type="STRING" id="13333.U5D2I5"/>
<dbReference type="SUPFAM" id="SSF48264">
    <property type="entry name" value="Cytochrome P450"/>
    <property type="match status" value="1"/>
</dbReference>